<accession>A0A1G2K2R7</accession>
<protein>
    <submittedName>
        <fullName evidence="1">Uncharacterized protein</fullName>
    </submittedName>
</protein>
<gene>
    <name evidence="1" type="ORF">A2633_03115</name>
</gene>
<reference evidence="1 2" key="1">
    <citation type="journal article" date="2016" name="Nat. Commun.">
        <title>Thousands of microbial genomes shed light on interconnected biogeochemical processes in an aquifer system.</title>
        <authorList>
            <person name="Anantharaman K."/>
            <person name="Brown C.T."/>
            <person name="Hug L.A."/>
            <person name="Sharon I."/>
            <person name="Castelle C.J."/>
            <person name="Probst A.J."/>
            <person name="Thomas B.C."/>
            <person name="Singh A."/>
            <person name="Wilkins M.J."/>
            <person name="Karaoz U."/>
            <person name="Brodie E.L."/>
            <person name="Williams K.H."/>
            <person name="Hubbard S.S."/>
            <person name="Banfield J.F."/>
        </authorList>
    </citation>
    <scope>NUCLEOTIDE SEQUENCE [LARGE SCALE GENOMIC DNA]</scope>
</reference>
<dbReference type="AlphaFoldDB" id="A0A1G2K2R7"/>
<comment type="caution">
    <text evidence="1">The sequence shown here is derived from an EMBL/GenBank/DDBJ whole genome shotgun (WGS) entry which is preliminary data.</text>
</comment>
<organism evidence="1 2">
    <name type="scientific">Candidatus Sungbacteria bacterium RIFCSPHIGHO2_01_FULL_47_32</name>
    <dbReference type="NCBI Taxonomy" id="1802264"/>
    <lineage>
        <taxon>Bacteria</taxon>
        <taxon>Candidatus Sungiibacteriota</taxon>
    </lineage>
</organism>
<dbReference type="EMBL" id="MHQC01000053">
    <property type="protein sequence ID" value="OGZ93707.1"/>
    <property type="molecule type" value="Genomic_DNA"/>
</dbReference>
<name>A0A1G2K2R7_9BACT</name>
<evidence type="ECO:0000313" key="2">
    <source>
        <dbReference type="Proteomes" id="UP000177152"/>
    </source>
</evidence>
<sequence length="68" mass="8097">MPLIISRNFHFSIHEQAHAFKGLIFASKNLYLYKLAGFATYRRDPAERLGWRSWQIYPVRSLKSNDLR</sequence>
<dbReference type="Proteomes" id="UP000177152">
    <property type="component" value="Unassembled WGS sequence"/>
</dbReference>
<evidence type="ECO:0000313" key="1">
    <source>
        <dbReference type="EMBL" id="OGZ93707.1"/>
    </source>
</evidence>
<proteinExistence type="predicted"/>